<dbReference type="EMBL" id="CP094533">
    <property type="protein sequence ID" value="UOE26881.1"/>
    <property type="molecule type" value="Genomic_DNA"/>
</dbReference>
<reference evidence="1 2" key="1">
    <citation type="submission" date="2022-03" db="EMBL/GenBank/DDBJ databases">
        <title>Agromyces sp. isolated from the gut of P. brevitarsis seulensis larvae.</title>
        <authorList>
            <person name="Won M."/>
            <person name="Kwon S.-W."/>
        </authorList>
    </citation>
    <scope>NUCLEOTIDE SEQUENCE [LARGE SCALE GENOMIC DNA]</scope>
    <source>
        <strain evidence="1 2">KACC 16215</strain>
    </source>
</reference>
<dbReference type="RefSeq" id="WP_243569702.1">
    <property type="nucleotide sequence ID" value="NZ_BAAARD010000003.1"/>
</dbReference>
<protein>
    <recommendedName>
        <fullName evidence="3">DUF3558 domain-containing protein</fullName>
    </recommendedName>
</protein>
<evidence type="ECO:0008006" key="3">
    <source>
        <dbReference type="Google" id="ProtNLM"/>
    </source>
</evidence>
<accession>A0ABY4AXP8</accession>
<dbReference type="PROSITE" id="PS51257">
    <property type="entry name" value="PROKAR_LIPOPROTEIN"/>
    <property type="match status" value="1"/>
</dbReference>
<keyword evidence="2" id="KW-1185">Reference proteome</keyword>
<evidence type="ECO:0000313" key="2">
    <source>
        <dbReference type="Proteomes" id="UP000831304"/>
    </source>
</evidence>
<sequence>MSRRTVALLSALAVVALLAGCAPGLSPRPPVEREAPRLNEDRPSEEVRRSLAALDPCALLAIDPDEAALAGVTGTPSGGLFDCELPGIARVELLVDFDADARFWSDRTSVGGSPVGAITAYRQRDAVEGCSVLLPVDFGHAIRFRQLREPGDDCTLAESSASRAAVALRSDPRSLARAGEDGLLACDALAAVAGTPAAPAGAEPRPLAGRFDSLASCGLWDASDASDASDAESLTGPAVGFTLDTFVPFAEWARAGARAELEVVTIAGVPALVQPGGHGGCTLSWDARPASDPRQAGLVLRADLVVDRCEDAERLATELVPLLAVQEPAEPGPERLLYAKGDEQDTAAFGGCADALDAVARECAPVREGVTVPSTPTEVLARGEADPDALCAAAQGPVSTVMGQFRAPLVARQDTVREDAPFVCELVEPGHSLVLQLRASTDALADRPSAARGEAVELGGHRAELGEIEGGTSEYRRTARIALGSPDEAGYLEVKLVVRPEREDGADGEADRAMIAQLEPLAATLARSLLGR</sequence>
<dbReference type="Proteomes" id="UP000831304">
    <property type="component" value="Chromosome"/>
</dbReference>
<name>A0ABY4AXP8_9MICO</name>
<proteinExistence type="predicted"/>
<organism evidence="1 2">
    <name type="scientific">Agromyces soli</name>
    <dbReference type="NCBI Taxonomy" id="659012"/>
    <lineage>
        <taxon>Bacteria</taxon>
        <taxon>Bacillati</taxon>
        <taxon>Actinomycetota</taxon>
        <taxon>Actinomycetes</taxon>
        <taxon>Micrococcales</taxon>
        <taxon>Microbacteriaceae</taxon>
        <taxon>Agromyces</taxon>
    </lineage>
</organism>
<evidence type="ECO:0000313" key="1">
    <source>
        <dbReference type="EMBL" id="UOE26881.1"/>
    </source>
</evidence>
<gene>
    <name evidence="1" type="ORF">MTP13_03605</name>
</gene>